<comment type="caution">
    <text evidence="1">The sequence shown here is derived from an EMBL/GenBank/DDBJ whole genome shotgun (WGS) entry which is preliminary data.</text>
</comment>
<keyword evidence="2" id="KW-1185">Reference proteome</keyword>
<sequence length="146" mass="16456">MTQDAQAICRQLLDCESRSTQELLRTAPDGPITSFTRNWLVLLEDFLHLQEKTGRLRERLDDKVLSSMVEARANGLAASLKHRIYDLATIQSQEMLDVCCKCLVLDALIERIPAGEAMSDLLRASIQRDIRDLDLVPSARTTRCGQ</sequence>
<dbReference type="RefSeq" id="WP_084393551.1">
    <property type="nucleotide sequence ID" value="NZ_BMKF01000001.1"/>
</dbReference>
<organism evidence="1 2">
    <name type="scientific">Henriciella pelagia</name>
    <dbReference type="NCBI Taxonomy" id="1977912"/>
    <lineage>
        <taxon>Bacteria</taxon>
        <taxon>Pseudomonadati</taxon>
        <taxon>Pseudomonadota</taxon>
        <taxon>Alphaproteobacteria</taxon>
        <taxon>Hyphomonadales</taxon>
        <taxon>Hyphomonadaceae</taxon>
        <taxon>Henriciella</taxon>
    </lineage>
</organism>
<dbReference type="Proteomes" id="UP000628854">
    <property type="component" value="Unassembled WGS sequence"/>
</dbReference>
<name>A0ABQ1J9X4_9PROT</name>
<proteinExistence type="predicted"/>
<reference evidence="2" key="1">
    <citation type="journal article" date="2019" name="Int. J. Syst. Evol. Microbiol.">
        <title>The Global Catalogue of Microorganisms (GCM) 10K type strain sequencing project: providing services to taxonomists for standard genome sequencing and annotation.</title>
        <authorList>
            <consortium name="The Broad Institute Genomics Platform"/>
            <consortium name="The Broad Institute Genome Sequencing Center for Infectious Disease"/>
            <person name="Wu L."/>
            <person name="Ma J."/>
        </authorList>
    </citation>
    <scope>NUCLEOTIDE SEQUENCE [LARGE SCALE GENOMIC DNA]</scope>
    <source>
        <strain evidence="2">CGMCC 1.15928</strain>
    </source>
</reference>
<dbReference type="EMBL" id="BMKF01000001">
    <property type="protein sequence ID" value="GGB61253.1"/>
    <property type="molecule type" value="Genomic_DNA"/>
</dbReference>
<protein>
    <submittedName>
        <fullName evidence="1">Uncharacterized protein</fullName>
    </submittedName>
</protein>
<accession>A0ABQ1J9X4</accession>
<evidence type="ECO:0000313" key="2">
    <source>
        <dbReference type="Proteomes" id="UP000628854"/>
    </source>
</evidence>
<evidence type="ECO:0000313" key="1">
    <source>
        <dbReference type="EMBL" id="GGB61253.1"/>
    </source>
</evidence>
<gene>
    <name evidence="1" type="ORF">GCM10011503_07280</name>
</gene>